<accession>A0A940DIQ8</accession>
<name>A0A940DIQ8_9BACT</name>
<reference evidence="1" key="2">
    <citation type="journal article" date="2021" name="PeerJ">
        <title>Extensive microbial diversity within the chicken gut microbiome revealed by metagenomics and culture.</title>
        <authorList>
            <person name="Gilroy R."/>
            <person name="Ravi A."/>
            <person name="Getino M."/>
            <person name="Pursley I."/>
            <person name="Horton D.L."/>
            <person name="Alikhan N.F."/>
            <person name="Baker D."/>
            <person name="Gharbi K."/>
            <person name="Hall N."/>
            <person name="Watson M."/>
            <person name="Adriaenssens E.M."/>
            <person name="Foster-Nyarko E."/>
            <person name="Jarju S."/>
            <person name="Secka A."/>
            <person name="Antonio M."/>
            <person name="Oren A."/>
            <person name="Chaudhuri R.R."/>
            <person name="La Ragione R."/>
            <person name="Hildebrand F."/>
            <person name="Pallen M.J."/>
        </authorList>
    </citation>
    <scope>NUCLEOTIDE SEQUENCE</scope>
    <source>
        <strain evidence="1">3924</strain>
    </source>
</reference>
<dbReference type="Proteomes" id="UP000712007">
    <property type="component" value="Unassembled WGS sequence"/>
</dbReference>
<organism evidence="1 2">
    <name type="scientific">Candidatus Aphodosoma intestinipullorum</name>
    <dbReference type="NCBI Taxonomy" id="2840674"/>
    <lineage>
        <taxon>Bacteria</taxon>
        <taxon>Pseudomonadati</taxon>
        <taxon>Bacteroidota</taxon>
        <taxon>Bacteroidia</taxon>
        <taxon>Bacteroidales</taxon>
        <taxon>Candidatus Aphodosoma</taxon>
    </lineage>
</organism>
<dbReference type="EMBL" id="JADIMV010000056">
    <property type="protein sequence ID" value="MBO8439670.1"/>
    <property type="molecule type" value="Genomic_DNA"/>
</dbReference>
<sequence>MYAAISADIVSSTSLCIKETIALKHRIEDLFSVLEKRFPGFWGRLIKGDYMECLLPSTKDGFRVALIIKSCIKSFPIAESKKKKLFQTYGIRMAMGIGDMRIVDKEHGIMDGEAIYLSGRALDGMGTPNKNGTFLIEPANKQLKPPLQTIGMLTDALLNNTTKRQSEVIYYKLLSKSEQEIANILGVKQSGINQHSTSAKWYCIEEALNYFERLNFEGA</sequence>
<evidence type="ECO:0000313" key="1">
    <source>
        <dbReference type="EMBL" id="MBO8439670.1"/>
    </source>
</evidence>
<dbReference type="AlphaFoldDB" id="A0A940DIQ8"/>
<proteinExistence type="predicted"/>
<comment type="caution">
    <text evidence="1">The sequence shown here is derived from an EMBL/GenBank/DDBJ whole genome shotgun (WGS) entry which is preliminary data.</text>
</comment>
<reference evidence="1" key="1">
    <citation type="submission" date="2020-10" db="EMBL/GenBank/DDBJ databases">
        <authorList>
            <person name="Gilroy R."/>
        </authorList>
    </citation>
    <scope>NUCLEOTIDE SEQUENCE</scope>
    <source>
        <strain evidence="1">3924</strain>
    </source>
</reference>
<protein>
    <submittedName>
        <fullName evidence="1">RNA polymerase subunit sigma-70</fullName>
    </submittedName>
</protein>
<evidence type="ECO:0000313" key="2">
    <source>
        <dbReference type="Proteomes" id="UP000712007"/>
    </source>
</evidence>
<gene>
    <name evidence="1" type="ORF">IAC51_03365</name>
</gene>